<sequence length="158" mass="17566">MANTVKNVIGKEARRREINELLVGTFNSILRVEEGVLRNRLTEGLTIAEIHTIHAIGLQGASPMNVVASRLNVTLATCTTAIGKLVDKGFVKRTRSDADRRQVLVSLTKEGRQAYRVHELFHRDMVESALGELSEEEEEVFSVALLKIKAFFDAHDPA</sequence>
<evidence type="ECO:0000313" key="6">
    <source>
        <dbReference type="Proteomes" id="UP000006069"/>
    </source>
</evidence>
<gene>
    <name evidence="5" type="ORF">HMPREF9451_01200</name>
</gene>
<evidence type="ECO:0000259" key="4">
    <source>
        <dbReference type="PROSITE" id="PS50995"/>
    </source>
</evidence>
<keyword evidence="6" id="KW-1185">Reference proteome</keyword>
<protein>
    <recommendedName>
        <fullName evidence="4">HTH marR-type domain-containing protein</fullName>
    </recommendedName>
</protein>
<dbReference type="InterPro" id="IPR036388">
    <property type="entry name" value="WH-like_DNA-bd_sf"/>
</dbReference>
<proteinExistence type="predicted"/>
<dbReference type="InterPro" id="IPR000835">
    <property type="entry name" value="HTH_MarR-typ"/>
</dbReference>
<keyword evidence="3" id="KW-0804">Transcription</keyword>
<dbReference type="Pfam" id="PF12802">
    <property type="entry name" value="MarR_2"/>
    <property type="match status" value="1"/>
</dbReference>
<dbReference type="HOGENOM" id="CLU_083287_11_1_11"/>
<dbReference type="Proteomes" id="UP000006069">
    <property type="component" value="Unassembled WGS sequence"/>
</dbReference>
<dbReference type="PANTHER" id="PTHR42756">
    <property type="entry name" value="TRANSCRIPTIONAL REGULATOR, MARR"/>
    <property type="match status" value="1"/>
</dbReference>
<reference evidence="5 6" key="1">
    <citation type="submission" date="2012-08" db="EMBL/GenBank/DDBJ databases">
        <title>The Genome Sequence of Slackia piriformis YIT 12062.</title>
        <authorList>
            <consortium name="The Broad Institute Genome Sequencing Platform"/>
            <person name="Earl A."/>
            <person name="Ward D."/>
            <person name="Feldgarden M."/>
            <person name="Gevers D."/>
            <person name="Morotomi M."/>
            <person name="Walker B."/>
            <person name="Young S.K."/>
            <person name="Zeng Q."/>
            <person name="Gargeya S."/>
            <person name="Fitzgerald M."/>
            <person name="Haas B."/>
            <person name="Abouelleil A."/>
            <person name="Alvarado L."/>
            <person name="Arachchi H.M."/>
            <person name="Berlin A.M."/>
            <person name="Chapman S.B."/>
            <person name="Goldberg J."/>
            <person name="Griggs A."/>
            <person name="Gujja S."/>
            <person name="Hansen M."/>
            <person name="Howarth C."/>
            <person name="Imamovic A."/>
            <person name="Larimer J."/>
            <person name="McCowen C."/>
            <person name="Montmayeur A."/>
            <person name="Murphy C."/>
            <person name="Neiman D."/>
            <person name="Pearson M."/>
            <person name="Priest M."/>
            <person name="Roberts A."/>
            <person name="Saif S."/>
            <person name="Shea T."/>
            <person name="Sisk P."/>
            <person name="Sykes S."/>
            <person name="Wortman J."/>
            <person name="Nusbaum C."/>
            <person name="Birren B."/>
        </authorList>
    </citation>
    <scope>NUCLEOTIDE SEQUENCE [LARGE SCALE GENOMIC DNA]</scope>
    <source>
        <strain evidence="5 6">YIT 12062</strain>
    </source>
</reference>
<dbReference type="eggNOG" id="COG1846">
    <property type="taxonomic scope" value="Bacteria"/>
</dbReference>
<evidence type="ECO:0000313" key="5">
    <source>
        <dbReference type="EMBL" id="EJZ83680.1"/>
    </source>
</evidence>
<comment type="caution">
    <text evidence="5">The sequence shown here is derived from an EMBL/GenBank/DDBJ whole genome shotgun (WGS) entry which is preliminary data.</text>
</comment>
<dbReference type="GO" id="GO:0003700">
    <property type="term" value="F:DNA-binding transcription factor activity"/>
    <property type="evidence" value="ECO:0007669"/>
    <property type="project" value="InterPro"/>
</dbReference>
<dbReference type="InParanoid" id="K0Z8J0"/>
<evidence type="ECO:0000256" key="3">
    <source>
        <dbReference type="ARBA" id="ARBA00023163"/>
    </source>
</evidence>
<keyword evidence="1" id="KW-0805">Transcription regulation</keyword>
<keyword evidence="2" id="KW-0238">DNA-binding</keyword>
<dbReference type="OrthoDB" id="5461037at2"/>
<dbReference type="PATRIC" id="fig|742818.3.peg.1260"/>
<name>K0Z8J0_9ACTN</name>
<dbReference type="PROSITE" id="PS50995">
    <property type="entry name" value="HTH_MARR_2"/>
    <property type="match status" value="1"/>
</dbReference>
<dbReference type="PANTHER" id="PTHR42756:SF1">
    <property type="entry name" value="TRANSCRIPTIONAL REPRESSOR OF EMRAB OPERON"/>
    <property type="match status" value="1"/>
</dbReference>
<dbReference type="InterPro" id="IPR036390">
    <property type="entry name" value="WH_DNA-bd_sf"/>
</dbReference>
<dbReference type="RefSeq" id="WP_009139399.1">
    <property type="nucleotide sequence ID" value="NZ_JH815198.1"/>
</dbReference>
<dbReference type="GO" id="GO:0003677">
    <property type="term" value="F:DNA binding"/>
    <property type="evidence" value="ECO:0007669"/>
    <property type="project" value="UniProtKB-KW"/>
</dbReference>
<dbReference type="SMART" id="SM00347">
    <property type="entry name" value="HTH_MARR"/>
    <property type="match status" value="1"/>
</dbReference>
<dbReference type="AlphaFoldDB" id="K0Z8J0"/>
<dbReference type="PRINTS" id="PR00598">
    <property type="entry name" value="HTHMARR"/>
</dbReference>
<dbReference type="EMBL" id="ADMD01000007">
    <property type="protein sequence ID" value="EJZ83680.1"/>
    <property type="molecule type" value="Genomic_DNA"/>
</dbReference>
<evidence type="ECO:0000256" key="1">
    <source>
        <dbReference type="ARBA" id="ARBA00023015"/>
    </source>
</evidence>
<dbReference type="SUPFAM" id="SSF46785">
    <property type="entry name" value="Winged helix' DNA-binding domain"/>
    <property type="match status" value="1"/>
</dbReference>
<feature type="domain" description="HTH marR-type" evidence="4">
    <location>
        <begin position="1"/>
        <end position="150"/>
    </location>
</feature>
<accession>K0Z8J0</accession>
<dbReference type="Gene3D" id="1.10.10.10">
    <property type="entry name" value="Winged helix-like DNA-binding domain superfamily/Winged helix DNA-binding domain"/>
    <property type="match status" value="1"/>
</dbReference>
<evidence type="ECO:0000256" key="2">
    <source>
        <dbReference type="ARBA" id="ARBA00023125"/>
    </source>
</evidence>
<organism evidence="5 6">
    <name type="scientific">Slackia piriformis YIT 12062</name>
    <dbReference type="NCBI Taxonomy" id="742818"/>
    <lineage>
        <taxon>Bacteria</taxon>
        <taxon>Bacillati</taxon>
        <taxon>Actinomycetota</taxon>
        <taxon>Coriobacteriia</taxon>
        <taxon>Eggerthellales</taxon>
        <taxon>Eggerthellaceae</taxon>
        <taxon>Slackia</taxon>
    </lineage>
</organism>